<evidence type="ECO:0000313" key="4">
    <source>
        <dbReference type="Proteomes" id="UP000222542"/>
    </source>
</evidence>
<proteinExistence type="predicted"/>
<keyword evidence="4" id="KW-1185">Reference proteome</keyword>
<name>A0A2G2Y115_CAPAN</name>
<dbReference type="Proteomes" id="UP000222542">
    <property type="component" value="Unassembled WGS sequence"/>
</dbReference>
<evidence type="ECO:0000256" key="1">
    <source>
        <dbReference type="SAM" id="Phobius"/>
    </source>
</evidence>
<reference evidence="3 4" key="1">
    <citation type="journal article" date="2014" name="Nat. Genet.">
        <title>Genome sequence of the hot pepper provides insights into the evolution of pungency in Capsicum species.</title>
        <authorList>
            <person name="Kim S."/>
            <person name="Park M."/>
            <person name="Yeom S.I."/>
            <person name="Kim Y.M."/>
            <person name="Lee J.M."/>
            <person name="Lee H.A."/>
            <person name="Seo E."/>
            <person name="Choi J."/>
            <person name="Cheong K."/>
            <person name="Kim K.T."/>
            <person name="Jung K."/>
            <person name="Lee G.W."/>
            <person name="Oh S.K."/>
            <person name="Bae C."/>
            <person name="Kim S.B."/>
            <person name="Lee H.Y."/>
            <person name="Kim S.Y."/>
            <person name="Kim M.S."/>
            <person name="Kang B.C."/>
            <person name="Jo Y.D."/>
            <person name="Yang H.B."/>
            <person name="Jeong H.J."/>
            <person name="Kang W.H."/>
            <person name="Kwon J.K."/>
            <person name="Shin C."/>
            <person name="Lim J.Y."/>
            <person name="Park J.H."/>
            <person name="Huh J.H."/>
            <person name="Kim J.S."/>
            <person name="Kim B.D."/>
            <person name="Cohen O."/>
            <person name="Paran I."/>
            <person name="Suh M.C."/>
            <person name="Lee S.B."/>
            <person name="Kim Y.K."/>
            <person name="Shin Y."/>
            <person name="Noh S.J."/>
            <person name="Park J."/>
            <person name="Seo Y.S."/>
            <person name="Kwon S.Y."/>
            <person name="Kim H.A."/>
            <person name="Park J.M."/>
            <person name="Kim H.J."/>
            <person name="Choi S.B."/>
            <person name="Bosland P.W."/>
            <person name="Reeves G."/>
            <person name="Jo S.H."/>
            <person name="Lee B.W."/>
            <person name="Cho H.T."/>
            <person name="Choi H.S."/>
            <person name="Lee M.S."/>
            <person name="Yu Y."/>
            <person name="Do Choi Y."/>
            <person name="Park B.S."/>
            <person name="van Deynze A."/>
            <person name="Ashrafi H."/>
            <person name="Hill T."/>
            <person name="Kim W.T."/>
            <person name="Pai H.S."/>
            <person name="Ahn H.K."/>
            <person name="Yeam I."/>
            <person name="Giovannoni J.J."/>
            <person name="Rose J.K."/>
            <person name="Sorensen I."/>
            <person name="Lee S.J."/>
            <person name="Kim R.W."/>
            <person name="Choi I.Y."/>
            <person name="Choi B.S."/>
            <person name="Lim J.S."/>
            <person name="Lee Y.H."/>
            <person name="Choi D."/>
        </authorList>
    </citation>
    <scope>NUCLEOTIDE SEQUENCE [LARGE SCALE GENOMIC DNA]</scope>
    <source>
        <strain evidence="4">cv. CM334</strain>
    </source>
</reference>
<evidence type="ECO:0000313" key="3">
    <source>
        <dbReference type="EMBL" id="PHT63444.1"/>
    </source>
</evidence>
<dbReference type="EMBL" id="AYRZ02000032">
    <property type="protein sequence ID" value="PHT63444.1"/>
    <property type="molecule type" value="Genomic_DNA"/>
</dbReference>
<dbReference type="AlphaFoldDB" id="A0A2G2Y115"/>
<keyword evidence="1" id="KW-0472">Membrane</keyword>
<dbReference type="PANTHER" id="PTHR47030">
    <property type="entry name" value="LIPASE CLASS 3 FAMILY PROTEIN"/>
    <property type="match status" value="1"/>
</dbReference>
<keyword evidence="1" id="KW-1133">Transmembrane helix</keyword>
<feature type="transmembrane region" description="Helical" evidence="1">
    <location>
        <begin position="94"/>
        <end position="114"/>
    </location>
</feature>
<dbReference type="PANTHER" id="PTHR47030:SF2">
    <property type="entry name" value="LIPASE CLASS 3 FAMILY PROTEIN"/>
    <property type="match status" value="1"/>
</dbReference>
<comment type="caution">
    <text evidence="3">The sequence shown here is derived from an EMBL/GenBank/DDBJ whole genome shotgun (WGS) entry which is preliminary data.</text>
</comment>
<reference evidence="3 4" key="2">
    <citation type="journal article" date="2017" name="Genome Biol.">
        <title>New reference genome sequences of hot pepper reveal the massive evolution of plant disease-resistance genes by retroduplication.</title>
        <authorList>
            <person name="Kim S."/>
            <person name="Park J."/>
            <person name="Yeom S.I."/>
            <person name="Kim Y.M."/>
            <person name="Seo E."/>
            <person name="Kim K.T."/>
            <person name="Kim M.S."/>
            <person name="Lee J.M."/>
            <person name="Cheong K."/>
            <person name="Shin H.S."/>
            <person name="Kim S.B."/>
            <person name="Han K."/>
            <person name="Lee J."/>
            <person name="Park M."/>
            <person name="Lee H.A."/>
            <person name="Lee H.Y."/>
            <person name="Lee Y."/>
            <person name="Oh S."/>
            <person name="Lee J.H."/>
            <person name="Choi E."/>
            <person name="Choi E."/>
            <person name="Lee S.E."/>
            <person name="Jeon J."/>
            <person name="Kim H."/>
            <person name="Choi G."/>
            <person name="Song H."/>
            <person name="Lee J."/>
            <person name="Lee S.C."/>
            <person name="Kwon J.K."/>
            <person name="Lee H.Y."/>
            <person name="Koo N."/>
            <person name="Hong Y."/>
            <person name="Kim R.W."/>
            <person name="Kang W.H."/>
            <person name="Huh J.H."/>
            <person name="Kang B.C."/>
            <person name="Yang T.J."/>
            <person name="Lee Y.H."/>
            <person name="Bennetzen J.L."/>
            <person name="Choi D."/>
        </authorList>
    </citation>
    <scope>NUCLEOTIDE SEQUENCE [LARGE SCALE GENOMIC DNA]</scope>
    <source>
        <strain evidence="4">cv. CM334</strain>
    </source>
</reference>
<feature type="domain" description="DUF7358" evidence="2">
    <location>
        <begin position="82"/>
        <end position="176"/>
    </location>
</feature>
<gene>
    <name evidence="3" type="ORF">T459_32668</name>
</gene>
<protein>
    <recommendedName>
        <fullName evidence="2">DUF7358 domain-containing protein</fullName>
    </recommendedName>
</protein>
<dbReference type="Pfam" id="PF24057">
    <property type="entry name" value="DUF7358"/>
    <property type="match status" value="1"/>
</dbReference>
<keyword evidence="1" id="KW-0812">Transmembrane</keyword>
<organism evidence="3 4">
    <name type="scientific">Capsicum annuum</name>
    <name type="common">Capsicum pepper</name>
    <dbReference type="NCBI Taxonomy" id="4072"/>
    <lineage>
        <taxon>Eukaryota</taxon>
        <taxon>Viridiplantae</taxon>
        <taxon>Streptophyta</taxon>
        <taxon>Embryophyta</taxon>
        <taxon>Tracheophyta</taxon>
        <taxon>Spermatophyta</taxon>
        <taxon>Magnoliopsida</taxon>
        <taxon>eudicotyledons</taxon>
        <taxon>Gunneridae</taxon>
        <taxon>Pentapetalae</taxon>
        <taxon>asterids</taxon>
        <taxon>lamiids</taxon>
        <taxon>Solanales</taxon>
        <taxon>Solanaceae</taxon>
        <taxon>Solanoideae</taxon>
        <taxon>Capsiceae</taxon>
        <taxon>Capsicum</taxon>
    </lineage>
</organism>
<accession>A0A2G2Y115</accession>
<dbReference type="InterPro" id="IPR055782">
    <property type="entry name" value="DUF7358"/>
</dbReference>
<evidence type="ECO:0000259" key="2">
    <source>
        <dbReference type="Pfam" id="PF24057"/>
    </source>
</evidence>
<sequence>MQGCQVAPRSCDSIRHMRFALFRLLQRSEVFRPVPTTSLQLAPIVELDFAERRDEEQNWSHWAFCLLTIYISANGEISYDQWILSNGSKWQCSMLILFMVIISYVGPVQCFSGADFLRWRSFYATEDNAWRAHYREVFDHGIREALCCVRRVKYLTVLEEDEVCSVAQLLGDLVTYRASGTGHLELLAVKLIVMSARNALGIGFVFYFLELILVPSLNHMKSMVVPMERMHVAAFYHPFAEAAYTGLLLDIGRNPVHFSCSWLYGQGILAPWL</sequence>
<feature type="transmembrane region" description="Helical" evidence="1">
    <location>
        <begin position="199"/>
        <end position="220"/>
    </location>
</feature>
<dbReference type="STRING" id="4072.A0A2G2Y115"/>
<dbReference type="Gramene" id="PHT63444">
    <property type="protein sequence ID" value="PHT63444"/>
    <property type="gene ID" value="T459_32668"/>
</dbReference>